<evidence type="ECO:0000313" key="3">
    <source>
        <dbReference type="Proteomes" id="UP000624404"/>
    </source>
</evidence>
<reference evidence="2" key="1">
    <citation type="submission" date="2020-10" db="EMBL/GenBank/DDBJ databases">
        <authorList>
            <person name="Kusch S."/>
        </authorList>
    </citation>
    <scope>NUCLEOTIDE SEQUENCE</scope>
    <source>
        <strain evidence="2">SwB9</strain>
    </source>
</reference>
<feature type="compositionally biased region" description="Basic and acidic residues" evidence="1">
    <location>
        <begin position="45"/>
        <end position="61"/>
    </location>
</feature>
<accession>A0A8H2VYE2</accession>
<proteinExistence type="predicted"/>
<protein>
    <submittedName>
        <fullName evidence="2">5e70eca0-bc19-44f3-b75a-c0ce2a2a51c7</fullName>
    </submittedName>
</protein>
<dbReference type="AlphaFoldDB" id="A0A8H2VYE2"/>
<comment type="caution">
    <text evidence="2">The sequence shown here is derived from an EMBL/GenBank/DDBJ whole genome shotgun (WGS) entry which is preliminary data.</text>
</comment>
<dbReference type="EMBL" id="CAJHIA010000024">
    <property type="protein sequence ID" value="CAD6447073.1"/>
    <property type="molecule type" value="Genomic_DNA"/>
</dbReference>
<gene>
    <name evidence="2" type="ORF">SCLTRI_LOCUS6866</name>
</gene>
<name>A0A8H2VYE2_9HELO</name>
<organism evidence="2 3">
    <name type="scientific">Sclerotinia trifoliorum</name>
    <dbReference type="NCBI Taxonomy" id="28548"/>
    <lineage>
        <taxon>Eukaryota</taxon>
        <taxon>Fungi</taxon>
        <taxon>Dikarya</taxon>
        <taxon>Ascomycota</taxon>
        <taxon>Pezizomycotina</taxon>
        <taxon>Leotiomycetes</taxon>
        <taxon>Helotiales</taxon>
        <taxon>Sclerotiniaceae</taxon>
        <taxon>Sclerotinia</taxon>
    </lineage>
</organism>
<dbReference type="OrthoDB" id="3563627at2759"/>
<evidence type="ECO:0000313" key="2">
    <source>
        <dbReference type="EMBL" id="CAD6447073.1"/>
    </source>
</evidence>
<feature type="region of interest" description="Disordered" evidence="1">
    <location>
        <begin position="45"/>
        <end position="75"/>
    </location>
</feature>
<evidence type="ECO:0000256" key="1">
    <source>
        <dbReference type="SAM" id="MobiDB-lite"/>
    </source>
</evidence>
<dbReference type="Proteomes" id="UP000624404">
    <property type="component" value="Unassembled WGS sequence"/>
</dbReference>
<keyword evidence="3" id="KW-1185">Reference proteome</keyword>
<sequence>MQASVPSVKQRYKLATEYGLNFFQVSGHIANRLHQGKVKADKLKADKLKAAKKTSAKEASAHKRPRPQSLNLTANDRLFNAQTGSTSRDTNILKKPRLDVVPVKTSVNSHSNFLPQVSVDKVSIPI</sequence>